<dbReference type="AlphaFoldDB" id="A0A7X0NF57"/>
<keyword evidence="2" id="KW-1185">Reference proteome</keyword>
<evidence type="ECO:0000313" key="1">
    <source>
        <dbReference type="EMBL" id="MBB6542290.1"/>
    </source>
</evidence>
<comment type="caution">
    <text evidence="1">The sequence shown here is derived from an EMBL/GenBank/DDBJ whole genome shotgun (WGS) entry which is preliminary data.</text>
</comment>
<dbReference type="EMBL" id="JACHHU010000004">
    <property type="protein sequence ID" value="MBB6542290.1"/>
    <property type="molecule type" value="Genomic_DNA"/>
</dbReference>
<name>A0A7X0NF57_9GAMM</name>
<organism evidence="1 2">
    <name type="scientific">Thalassotalea piscium</name>
    <dbReference type="NCBI Taxonomy" id="1230533"/>
    <lineage>
        <taxon>Bacteria</taxon>
        <taxon>Pseudomonadati</taxon>
        <taxon>Pseudomonadota</taxon>
        <taxon>Gammaproteobacteria</taxon>
        <taxon>Alteromonadales</taxon>
        <taxon>Colwelliaceae</taxon>
        <taxon>Thalassotalea</taxon>
    </lineage>
</organism>
<gene>
    <name evidence="1" type="ORF">HNQ55_000777</name>
</gene>
<evidence type="ECO:0000313" key="2">
    <source>
        <dbReference type="Proteomes" id="UP000537141"/>
    </source>
</evidence>
<dbReference type="Proteomes" id="UP000537141">
    <property type="component" value="Unassembled WGS sequence"/>
</dbReference>
<reference evidence="1 2" key="1">
    <citation type="submission" date="2020-08" db="EMBL/GenBank/DDBJ databases">
        <title>Genomic Encyclopedia of Type Strains, Phase IV (KMG-IV): sequencing the most valuable type-strain genomes for metagenomic binning, comparative biology and taxonomic classification.</title>
        <authorList>
            <person name="Goeker M."/>
        </authorList>
    </citation>
    <scope>NUCLEOTIDE SEQUENCE [LARGE SCALE GENOMIC DNA]</scope>
    <source>
        <strain evidence="1 2">DSM 26287</strain>
    </source>
</reference>
<protein>
    <submittedName>
        <fullName evidence="1">Uncharacterized protein</fullName>
    </submittedName>
</protein>
<proteinExistence type="predicted"/>
<accession>A0A7X0NF57</accession>
<sequence>MWAMQVHNCPEQLVMKINSLYLTVFTAYKIDQLIKLV</sequence>